<organism evidence="1">
    <name type="scientific">marine sediment metagenome</name>
    <dbReference type="NCBI Taxonomy" id="412755"/>
    <lineage>
        <taxon>unclassified sequences</taxon>
        <taxon>metagenomes</taxon>
        <taxon>ecological metagenomes</taxon>
    </lineage>
</organism>
<dbReference type="AlphaFoldDB" id="A0A0F9XJW7"/>
<name>A0A0F9XJW7_9ZZZZ</name>
<gene>
    <name evidence="1" type="ORF">LCGC14_0208390</name>
</gene>
<protein>
    <submittedName>
        <fullName evidence="1">Uncharacterized protein</fullName>
    </submittedName>
</protein>
<accession>A0A0F9XJW7</accession>
<reference evidence="1" key="1">
    <citation type="journal article" date="2015" name="Nature">
        <title>Complex archaea that bridge the gap between prokaryotes and eukaryotes.</title>
        <authorList>
            <person name="Spang A."/>
            <person name="Saw J.H."/>
            <person name="Jorgensen S.L."/>
            <person name="Zaremba-Niedzwiedzka K."/>
            <person name="Martijn J."/>
            <person name="Lind A.E."/>
            <person name="van Eijk R."/>
            <person name="Schleper C."/>
            <person name="Guy L."/>
            <person name="Ettema T.J."/>
        </authorList>
    </citation>
    <scope>NUCLEOTIDE SEQUENCE</scope>
</reference>
<sequence length="74" mass="8965">MRSKLKRDMSTKKSRDFWAGVERACNEFHKLPQWQQDLLKHRWEEIHKEYENRVPTCYHCGQETGGSRCYPCYG</sequence>
<proteinExistence type="predicted"/>
<dbReference type="EMBL" id="LAZR01000095">
    <property type="protein sequence ID" value="KKN92348.1"/>
    <property type="molecule type" value="Genomic_DNA"/>
</dbReference>
<evidence type="ECO:0000313" key="1">
    <source>
        <dbReference type="EMBL" id="KKN92348.1"/>
    </source>
</evidence>
<comment type="caution">
    <text evidence="1">The sequence shown here is derived from an EMBL/GenBank/DDBJ whole genome shotgun (WGS) entry which is preliminary data.</text>
</comment>